<sequence length="258" mass="29392">MDRQQQVRVHLKRVTNLPPDDGLLGSCTCDPYVVMEVHGATKTPRAFRSKIVPFTLNPAWSEHVYVLTLTETERERCILHVRVYDHNDVLPDSVVGDAHVHLGELGNGIHHQVHLFPLSISSRRRRGLWTKSQVELAFDVVTHSPTKECIQLEAWENQRFSFLHRVWSKEFLEPRDPAPWTSDASTRGGATIADVACAAPSGFVSRVGWYYDVRLGDDNGWHYARTFAGPWQSHDGPTMFVRQRLWLNACTKQQADIS</sequence>
<dbReference type="Pfam" id="PF00168">
    <property type="entry name" value="C2"/>
    <property type="match status" value="1"/>
</dbReference>
<reference evidence="3 4" key="1">
    <citation type="submission" date="2019-03" db="EMBL/GenBank/DDBJ databases">
        <authorList>
            <person name="Gaulin E."/>
            <person name="Dumas B."/>
        </authorList>
    </citation>
    <scope>NUCLEOTIDE SEQUENCE [LARGE SCALE GENOMIC DNA]</scope>
    <source>
        <strain evidence="3">CBS 568.67</strain>
    </source>
</reference>
<dbReference type="SMART" id="SM00239">
    <property type="entry name" value="C2"/>
    <property type="match status" value="1"/>
</dbReference>
<dbReference type="EMBL" id="VJMH01005894">
    <property type="protein sequence ID" value="KAF0692377.1"/>
    <property type="molecule type" value="Genomic_DNA"/>
</dbReference>
<gene>
    <name evidence="3" type="primary">Aste57867_16554</name>
    <name evidence="2" type="ORF">As57867_016497</name>
    <name evidence="3" type="ORF">ASTE57867_16554</name>
</gene>
<proteinExistence type="predicted"/>
<evidence type="ECO:0000313" key="4">
    <source>
        <dbReference type="Proteomes" id="UP000332933"/>
    </source>
</evidence>
<dbReference type="CDD" id="cd00030">
    <property type="entry name" value="C2"/>
    <property type="match status" value="1"/>
</dbReference>
<dbReference type="PROSITE" id="PS50004">
    <property type="entry name" value="C2"/>
    <property type="match status" value="1"/>
</dbReference>
<dbReference type="OrthoDB" id="270970at2759"/>
<evidence type="ECO:0000313" key="3">
    <source>
        <dbReference type="EMBL" id="VFT93328.1"/>
    </source>
</evidence>
<dbReference type="GO" id="GO:0010628">
    <property type="term" value="P:positive regulation of gene expression"/>
    <property type="evidence" value="ECO:0007669"/>
    <property type="project" value="TreeGrafter"/>
</dbReference>
<name>A0A485L6Q0_9STRA</name>
<organism evidence="3 4">
    <name type="scientific">Aphanomyces stellatus</name>
    <dbReference type="NCBI Taxonomy" id="120398"/>
    <lineage>
        <taxon>Eukaryota</taxon>
        <taxon>Sar</taxon>
        <taxon>Stramenopiles</taxon>
        <taxon>Oomycota</taxon>
        <taxon>Saprolegniomycetes</taxon>
        <taxon>Saprolegniales</taxon>
        <taxon>Verrucalvaceae</taxon>
        <taxon>Aphanomyces</taxon>
    </lineage>
</organism>
<evidence type="ECO:0000313" key="2">
    <source>
        <dbReference type="EMBL" id="KAF0692377.1"/>
    </source>
</evidence>
<dbReference type="Gene3D" id="2.60.40.150">
    <property type="entry name" value="C2 domain"/>
    <property type="match status" value="1"/>
</dbReference>
<reference evidence="2" key="2">
    <citation type="submission" date="2019-06" db="EMBL/GenBank/DDBJ databases">
        <title>Genomics analysis of Aphanomyces spp. identifies a new class of oomycete effector associated with host adaptation.</title>
        <authorList>
            <person name="Gaulin E."/>
        </authorList>
    </citation>
    <scope>NUCLEOTIDE SEQUENCE</scope>
    <source>
        <strain evidence="2">CBS 578.67</strain>
    </source>
</reference>
<evidence type="ECO:0000259" key="1">
    <source>
        <dbReference type="PROSITE" id="PS50004"/>
    </source>
</evidence>
<dbReference type="InterPro" id="IPR000008">
    <property type="entry name" value="C2_dom"/>
</dbReference>
<dbReference type="InterPro" id="IPR035892">
    <property type="entry name" value="C2_domain_sf"/>
</dbReference>
<dbReference type="PANTHER" id="PTHR47800">
    <property type="entry name" value="C2 DOMAIN-CONTAINING PROTEIN"/>
    <property type="match status" value="1"/>
</dbReference>
<dbReference type="SUPFAM" id="SSF49562">
    <property type="entry name" value="C2 domain (Calcium/lipid-binding domain, CaLB)"/>
    <property type="match status" value="1"/>
</dbReference>
<dbReference type="Proteomes" id="UP000332933">
    <property type="component" value="Unassembled WGS sequence"/>
</dbReference>
<dbReference type="EMBL" id="CAADRA010005915">
    <property type="protein sequence ID" value="VFT93328.1"/>
    <property type="molecule type" value="Genomic_DNA"/>
</dbReference>
<keyword evidence="4" id="KW-1185">Reference proteome</keyword>
<dbReference type="AlphaFoldDB" id="A0A485L6Q0"/>
<accession>A0A485L6Q0</accession>
<protein>
    <submittedName>
        <fullName evidence="3">Aste57867_16554 protein</fullName>
    </submittedName>
</protein>
<dbReference type="PANTHER" id="PTHR47800:SF5">
    <property type="entry name" value="FER-1-LIKE PROTEIN 6"/>
    <property type="match status" value="1"/>
</dbReference>
<feature type="domain" description="C2" evidence="1">
    <location>
        <begin position="1"/>
        <end position="116"/>
    </location>
</feature>